<name>A0A3N1Y8D4_9GAMM</name>
<keyword evidence="4" id="KW-0378">Hydrolase</keyword>
<keyword evidence="8" id="KW-1185">Reference proteome</keyword>
<dbReference type="SUPFAM" id="SSF53187">
    <property type="entry name" value="Zn-dependent exopeptidases"/>
    <property type="match status" value="1"/>
</dbReference>
<comment type="similarity">
    <text evidence="1">Belongs to the peptidase M17 family.</text>
</comment>
<evidence type="ECO:0000259" key="6">
    <source>
        <dbReference type="Pfam" id="PF00883"/>
    </source>
</evidence>
<dbReference type="GO" id="GO:0030145">
    <property type="term" value="F:manganese ion binding"/>
    <property type="evidence" value="ECO:0007669"/>
    <property type="project" value="InterPro"/>
</dbReference>
<dbReference type="RefSeq" id="WP_123400687.1">
    <property type="nucleotide sequence ID" value="NZ_RJVI01000001.1"/>
</dbReference>
<dbReference type="OrthoDB" id="9809354at2"/>
<protein>
    <submittedName>
        <fullName evidence="7">Leucyl aminopeptidase</fullName>
    </submittedName>
</protein>
<evidence type="ECO:0000313" key="8">
    <source>
        <dbReference type="Proteomes" id="UP000276634"/>
    </source>
</evidence>
<dbReference type="PANTHER" id="PTHR11963">
    <property type="entry name" value="LEUCINE AMINOPEPTIDASE-RELATED"/>
    <property type="match status" value="1"/>
</dbReference>
<dbReference type="PRINTS" id="PR00481">
    <property type="entry name" value="LAMNOPPTDASE"/>
</dbReference>
<feature type="domain" description="Cytosol aminopeptidase" evidence="6">
    <location>
        <begin position="171"/>
        <end position="474"/>
    </location>
</feature>
<evidence type="ECO:0000256" key="5">
    <source>
        <dbReference type="ARBA" id="ARBA00023211"/>
    </source>
</evidence>
<dbReference type="GO" id="GO:0070006">
    <property type="term" value="F:metalloaminopeptidase activity"/>
    <property type="evidence" value="ECO:0007669"/>
    <property type="project" value="InterPro"/>
</dbReference>
<evidence type="ECO:0000256" key="2">
    <source>
        <dbReference type="ARBA" id="ARBA00022438"/>
    </source>
</evidence>
<proteinExistence type="inferred from homology"/>
<dbReference type="GO" id="GO:0006508">
    <property type="term" value="P:proteolysis"/>
    <property type="evidence" value="ECO:0007669"/>
    <property type="project" value="UniProtKB-KW"/>
</dbReference>
<dbReference type="GO" id="GO:0005737">
    <property type="term" value="C:cytoplasm"/>
    <property type="evidence" value="ECO:0007669"/>
    <property type="project" value="InterPro"/>
</dbReference>
<dbReference type="InterPro" id="IPR011356">
    <property type="entry name" value="Leucine_aapep/pepB"/>
</dbReference>
<keyword evidence="2 7" id="KW-0031">Aminopeptidase</keyword>
<keyword evidence="5" id="KW-0464">Manganese</keyword>
<dbReference type="EMBL" id="RJVI01000001">
    <property type="protein sequence ID" value="ROR35035.1"/>
    <property type="molecule type" value="Genomic_DNA"/>
</dbReference>
<dbReference type="InterPro" id="IPR000819">
    <property type="entry name" value="Peptidase_M17_C"/>
</dbReference>
<dbReference type="Gene3D" id="3.40.630.10">
    <property type="entry name" value="Zn peptidases"/>
    <property type="match status" value="1"/>
</dbReference>
<gene>
    <name evidence="7" type="ORF">EDC57_0952</name>
</gene>
<evidence type="ECO:0000256" key="1">
    <source>
        <dbReference type="ARBA" id="ARBA00009528"/>
    </source>
</evidence>
<dbReference type="Pfam" id="PF00883">
    <property type="entry name" value="Peptidase_M17"/>
    <property type="match status" value="1"/>
</dbReference>
<evidence type="ECO:0000313" key="7">
    <source>
        <dbReference type="EMBL" id="ROR35035.1"/>
    </source>
</evidence>
<reference evidence="7 8" key="1">
    <citation type="submission" date="2018-11" db="EMBL/GenBank/DDBJ databases">
        <title>Genomic Encyclopedia of Type Strains, Phase IV (KMG-IV): sequencing the most valuable type-strain genomes for metagenomic binning, comparative biology and taxonomic classification.</title>
        <authorList>
            <person name="Goeker M."/>
        </authorList>
    </citation>
    <scope>NUCLEOTIDE SEQUENCE [LARGE SCALE GENOMIC DNA]</scope>
    <source>
        <strain evidence="7 8">DSM 100275</strain>
    </source>
</reference>
<evidence type="ECO:0000256" key="3">
    <source>
        <dbReference type="ARBA" id="ARBA00022670"/>
    </source>
</evidence>
<organism evidence="7 8">
    <name type="scientific">Inmirania thermothiophila</name>
    <dbReference type="NCBI Taxonomy" id="1750597"/>
    <lineage>
        <taxon>Bacteria</taxon>
        <taxon>Pseudomonadati</taxon>
        <taxon>Pseudomonadota</taxon>
        <taxon>Gammaproteobacteria</taxon>
        <taxon>Chromatiales</taxon>
        <taxon>Ectothiorhodospiraceae</taxon>
        <taxon>Inmirania</taxon>
    </lineage>
</organism>
<dbReference type="AlphaFoldDB" id="A0A3N1Y8D4"/>
<accession>A0A3N1Y8D4</accession>
<evidence type="ECO:0000256" key="4">
    <source>
        <dbReference type="ARBA" id="ARBA00022801"/>
    </source>
</evidence>
<comment type="caution">
    <text evidence="7">The sequence shown here is derived from an EMBL/GenBank/DDBJ whole genome shotgun (WGS) entry which is preliminary data.</text>
</comment>
<dbReference type="Proteomes" id="UP000276634">
    <property type="component" value="Unassembled WGS sequence"/>
</dbReference>
<keyword evidence="3" id="KW-0645">Protease</keyword>
<dbReference type="PANTHER" id="PTHR11963:SF23">
    <property type="entry name" value="CYTOSOL AMINOPEPTIDASE"/>
    <property type="match status" value="1"/>
</dbReference>
<sequence>MSTVALRRGRGAPDPRAIARAGAVLLALPREGAAEALAALPHGEVLAQRLAAWPDWPREPLVTTLPDARGTPVALAAPPDGGAWSVHAWARRAVATLTPRRPGALLVWVAPGRGLPPTTATALARAALATAPLPAQRREPPRPPLTRVEIHGEAPGLDPARLAAEAEGTDLARALTARPANALTAADLVREARALARRHGWRARLLTRTALQRRGAGAFCAVTRLDPEAGILHLHHRGAGAVQGRVALVGKGICFDTGGVNLKPARAMQHMHEDMAGAAVALGTLLALTRLGAPLAVDCWLALGRNEIGPGAYRPGEVVRALDGTTIEVVHSDAEGRMVLADTLVLAGRARPQLILDFATLTGACIHALGTRYNGVFSNRPQAYPALVEAGEAAADRVWPFPMSEDYDEALESEVADVRQCTLEGEADHILGARFLARFVPRDIPWVHVDLAAARSRGGLGPVPTEVTGAGVRFALELLLGPARGRLAAAP</sequence>